<protein>
    <submittedName>
        <fullName evidence="1">Uncharacterized protein</fullName>
    </submittedName>
</protein>
<dbReference type="Proteomes" id="UP000032142">
    <property type="component" value="Unassembled WGS sequence"/>
</dbReference>
<accession>A0A0B0Q3E8</accession>
<gene>
    <name evidence="1" type="ORF">F383_36412</name>
</gene>
<sequence>MVVEILIF</sequence>
<evidence type="ECO:0000313" key="1">
    <source>
        <dbReference type="EMBL" id="KHG30556.1"/>
    </source>
</evidence>
<dbReference type="EMBL" id="KN458033">
    <property type="protein sequence ID" value="KHG30556.1"/>
    <property type="molecule type" value="Genomic_DNA"/>
</dbReference>
<organism evidence="1 2">
    <name type="scientific">Gossypium arboreum</name>
    <name type="common">Tree cotton</name>
    <name type="synonym">Gossypium nanking</name>
    <dbReference type="NCBI Taxonomy" id="29729"/>
    <lineage>
        <taxon>Eukaryota</taxon>
        <taxon>Viridiplantae</taxon>
        <taxon>Streptophyta</taxon>
        <taxon>Embryophyta</taxon>
        <taxon>Tracheophyta</taxon>
        <taxon>Spermatophyta</taxon>
        <taxon>Magnoliopsida</taxon>
        <taxon>eudicotyledons</taxon>
        <taxon>Gunneridae</taxon>
        <taxon>Pentapetalae</taxon>
        <taxon>rosids</taxon>
        <taxon>malvids</taxon>
        <taxon>Malvales</taxon>
        <taxon>Malvaceae</taxon>
        <taxon>Malvoideae</taxon>
        <taxon>Gossypium</taxon>
    </lineage>
</organism>
<name>A0A0B0Q3E8_GOSAR</name>
<keyword evidence="2" id="KW-1185">Reference proteome</keyword>
<evidence type="ECO:0000313" key="2">
    <source>
        <dbReference type="Proteomes" id="UP000032142"/>
    </source>
</evidence>
<proteinExistence type="predicted"/>
<reference evidence="2" key="1">
    <citation type="submission" date="2014-09" db="EMBL/GenBank/DDBJ databases">
        <authorList>
            <person name="Mudge J."/>
            <person name="Ramaraj T."/>
            <person name="Lindquist I.E."/>
            <person name="Bharti A.K."/>
            <person name="Sundararajan A."/>
            <person name="Cameron C.T."/>
            <person name="Woodward J.E."/>
            <person name="May G.D."/>
            <person name="Brubaker C."/>
            <person name="Broadhvest J."/>
            <person name="Wilkins T.A."/>
        </authorList>
    </citation>
    <scope>NUCLEOTIDE SEQUENCE</scope>
    <source>
        <strain evidence="2">cv. AKA8401</strain>
    </source>
</reference>